<feature type="non-terminal residue" evidence="1">
    <location>
        <position position="60"/>
    </location>
</feature>
<protein>
    <submittedName>
        <fullName evidence="1">Uncharacterized protein</fullName>
    </submittedName>
</protein>
<proteinExistence type="predicted"/>
<dbReference type="EMBL" id="JAMZIH010004207">
    <property type="protein sequence ID" value="KAJ1676380.1"/>
    <property type="molecule type" value="Genomic_DNA"/>
</dbReference>
<accession>A0ACC1HK22</accession>
<reference evidence="1" key="1">
    <citation type="submission" date="2022-06" db="EMBL/GenBank/DDBJ databases">
        <title>Phylogenomic reconstructions and comparative analyses of Kickxellomycotina fungi.</title>
        <authorList>
            <person name="Reynolds N.K."/>
            <person name="Stajich J.E."/>
            <person name="Barry K."/>
            <person name="Grigoriev I.V."/>
            <person name="Crous P."/>
            <person name="Smith M.E."/>
        </authorList>
    </citation>
    <scope>NUCLEOTIDE SEQUENCE</scope>
    <source>
        <strain evidence="1">RSA 2271</strain>
    </source>
</reference>
<sequence length="60" mass="6603">MSRSTNVAMATPPGSAVDSVVSGQADNSWHPRKPHSPEYLNETVDFQRTTLRADDTFIRG</sequence>
<keyword evidence="2" id="KW-1185">Reference proteome</keyword>
<dbReference type="Proteomes" id="UP001145114">
    <property type="component" value="Unassembled WGS sequence"/>
</dbReference>
<gene>
    <name evidence="1" type="ORF">EV182_008304</name>
</gene>
<evidence type="ECO:0000313" key="2">
    <source>
        <dbReference type="Proteomes" id="UP001145114"/>
    </source>
</evidence>
<comment type="caution">
    <text evidence="1">The sequence shown here is derived from an EMBL/GenBank/DDBJ whole genome shotgun (WGS) entry which is preliminary data.</text>
</comment>
<evidence type="ECO:0000313" key="1">
    <source>
        <dbReference type="EMBL" id="KAJ1676380.1"/>
    </source>
</evidence>
<organism evidence="1 2">
    <name type="scientific">Spiromyces aspiralis</name>
    <dbReference type="NCBI Taxonomy" id="68401"/>
    <lineage>
        <taxon>Eukaryota</taxon>
        <taxon>Fungi</taxon>
        <taxon>Fungi incertae sedis</taxon>
        <taxon>Zoopagomycota</taxon>
        <taxon>Kickxellomycotina</taxon>
        <taxon>Kickxellomycetes</taxon>
        <taxon>Kickxellales</taxon>
        <taxon>Kickxellaceae</taxon>
        <taxon>Spiromyces</taxon>
    </lineage>
</organism>
<name>A0ACC1HK22_9FUNG</name>